<name>A0A8S1E2R0_9PELO</name>
<reference evidence="2 3" key="1">
    <citation type="submission" date="2020-04" db="EMBL/GenBank/DDBJ databases">
        <authorList>
            <person name="Laetsch R D."/>
            <person name="Stevens L."/>
            <person name="Kumar S."/>
            <person name="Blaxter L. M."/>
        </authorList>
    </citation>
    <scope>NUCLEOTIDE SEQUENCE [LARGE SCALE GENOMIC DNA]</scope>
</reference>
<sequence>MPTCSQVYAIFVTSAQCKKASDVVTYQEVIKSINMSSCSLPSIYTTPVKKYSIPDAEASYFYIPPCQKSFTSKKPMMIDARNLTEIDSKIDIEWVPHTTKSALMYLAVAVSFITYYAACFLKQYGNYRLRSEDGWLEQACLIRVTMIQWLVVMTLLIAGLVAYRRVLMPIYIFLAVIATNGTLVIFIVRFKSYMDGRIPIHDITLNLLGVLLFVAIVHDIVYLYAMHLHLVKKQFNFNRSQRLRKSNQYSTISTGYNFKIHEPSYFV</sequence>
<evidence type="ECO:0000313" key="2">
    <source>
        <dbReference type="EMBL" id="CAB3397919.1"/>
    </source>
</evidence>
<keyword evidence="1" id="KW-0472">Membrane</keyword>
<accession>A0A8S1E2R0</accession>
<feature type="transmembrane region" description="Helical" evidence="1">
    <location>
        <begin position="141"/>
        <end position="163"/>
    </location>
</feature>
<dbReference type="Proteomes" id="UP000494206">
    <property type="component" value="Unassembled WGS sequence"/>
</dbReference>
<keyword evidence="1" id="KW-0812">Transmembrane</keyword>
<gene>
    <name evidence="2" type="ORF">CBOVIS_LOCUS1262</name>
</gene>
<evidence type="ECO:0000256" key="1">
    <source>
        <dbReference type="SAM" id="Phobius"/>
    </source>
</evidence>
<evidence type="ECO:0000313" key="3">
    <source>
        <dbReference type="Proteomes" id="UP000494206"/>
    </source>
</evidence>
<keyword evidence="3" id="KW-1185">Reference proteome</keyword>
<dbReference type="OrthoDB" id="5795327at2759"/>
<feature type="transmembrane region" description="Helical" evidence="1">
    <location>
        <begin position="102"/>
        <end position="121"/>
    </location>
</feature>
<feature type="transmembrane region" description="Helical" evidence="1">
    <location>
        <begin position="203"/>
        <end position="225"/>
    </location>
</feature>
<keyword evidence="1" id="KW-1133">Transmembrane helix</keyword>
<proteinExistence type="predicted"/>
<comment type="caution">
    <text evidence="2">The sequence shown here is derived from an EMBL/GenBank/DDBJ whole genome shotgun (WGS) entry which is preliminary data.</text>
</comment>
<dbReference type="EMBL" id="CADEPM010000001">
    <property type="protein sequence ID" value="CAB3397919.1"/>
    <property type="molecule type" value="Genomic_DNA"/>
</dbReference>
<feature type="transmembrane region" description="Helical" evidence="1">
    <location>
        <begin position="169"/>
        <end position="191"/>
    </location>
</feature>
<organism evidence="2 3">
    <name type="scientific">Caenorhabditis bovis</name>
    <dbReference type="NCBI Taxonomy" id="2654633"/>
    <lineage>
        <taxon>Eukaryota</taxon>
        <taxon>Metazoa</taxon>
        <taxon>Ecdysozoa</taxon>
        <taxon>Nematoda</taxon>
        <taxon>Chromadorea</taxon>
        <taxon>Rhabditida</taxon>
        <taxon>Rhabditina</taxon>
        <taxon>Rhabditomorpha</taxon>
        <taxon>Rhabditoidea</taxon>
        <taxon>Rhabditidae</taxon>
        <taxon>Peloderinae</taxon>
        <taxon>Caenorhabditis</taxon>
    </lineage>
</organism>
<dbReference type="AlphaFoldDB" id="A0A8S1E2R0"/>
<protein>
    <submittedName>
        <fullName evidence="2">Uncharacterized protein</fullName>
    </submittedName>
</protein>